<evidence type="ECO:0000313" key="3">
    <source>
        <dbReference type="EMBL" id="XBG62358.1"/>
    </source>
</evidence>
<feature type="coiled-coil region" evidence="1">
    <location>
        <begin position="102"/>
        <end position="132"/>
    </location>
</feature>
<feature type="transmembrane region" description="Helical" evidence="2">
    <location>
        <begin position="82"/>
        <end position="100"/>
    </location>
</feature>
<name>A0AAU7BW73_9FLAO</name>
<keyword evidence="2" id="KW-0812">Transmembrane</keyword>
<dbReference type="AlphaFoldDB" id="A0AAU7BW73"/>
<feature type="transmembrane region" description="Helical" evidence="2">
    <location>
        <begin position="6"/>
        <end position="22"/>
    </location>
</feature>
<keyword evidence="2" id="KW-1133">Transmembrane helix</keyword>
<keyword evidence="2" id="KW-0472">Membrane</keyword>
<reference evidence="3" key="1">
    <citation type="submission" date="2024-05" db="EMBL/GenBank/DDBJ databases">
        <title>Pontimicrobium maritimus sp. nov., isolated form sea water.</title>
        <authorList>
            <person name="Muhammad N."/>
            <person name="Vuong T.Q."/>
            <person name="Han H.L."/>
            <person name="Kim S.-G."/>
        </authorList>
    </citation>
    <scope>NUCLEOTIDE SEQUENCE</scope>
    <source>
        <strain evidence="3">SW4</strain>
    </source>
</reference>
<dbReference type="EMBL" id="CP157199">
    <property type="protein sequence ID" value="XBG62358.1"/>
    <property type="molecule type" value="Genomic_DNA"/>
</dbReference>
<evidence type="ECO:0000256" key="1">
    <source>
        <dbReference type="SAM" id="Coils"/>
    </source>
</evidence>
<gene>
    <name evidence="3" type="ORF">ABGB03_05500</name>
</gene>
<evidence type="ECO:0000256" key="2">
    <source>
        <dbReference type="SAM" id="Phobius"/>
    </source>
</evidence>
<sequence length="133" mass="14617">MTLYIYLGIISIVLILIFAAIIKKLRLAVTILAILAASLGLMLSILPLGSIALIPIIGAFILAFIAFKMAQKDGANTKLVKVIFLITIISLALTIYRSVFEVNVVENDIETIEREKQSKEDAIEELEGLEIED</sequence>
<accession>A0AAU7BW73</accession>
<keyword evidence="1" id="KW-0175">Coiled coil</keyword>
<organism evidence="3">
    <name type="scientific">Pontimicrobium sp. SW4</name>
    <dbReference type="NCBI Taxonomy" id="3153519"/>
    <lineage>
        <taxon>Bacteria</taxon>
        <taxon>Pseudomonadati</taxon>
        <taxon>Bacteroidota</taxon>
        <taxon>Flavobacteriia</taxon>
        <taxon>Flavobacteriales</taxon>
        <taxon>Flavobacteriaceae</taxon>
        <taxon>Pontimicrobium</taxon>
    </lineage>
</organism>
<feature type="transmembrane region" description="Helical" evidence="2">
    <location>
        <begin position="52"/>
        <end position="70"/>
    </location>
</feature>
<protein>
    <submittedName>
        <fullName evidence="3">FUSC family protein</fullName>
    </submittedName>
</protein>
<feature type="transmembrane region" description="Helical" evidence="2">
    <location>
        <begin position="27"/>
        <end position="46"/>
    </location>
</feature>
<proteinExistence type="predicted"/>
<dbReference type="RefSeq" id="WP_347925520.1">
    <property type="nucleotide sequence ID" value="NZ_CP157199.1"/>
</dbReference>